<evidence type="ECO:0000313" key="3">
    <source>
        <dbReference type="Proteomes" id="UP000660680"/>
    </source>
</evidence>
<gene>
    <name evidence="2" type="ORF">GCM10010171_34310</name>
</gene>
<feature type="region of interest" description="Disordered" evidence="1">
    <location>
        <begin position="1"/>
        <end position="55"/>
    </location>
</feature>
<proteinExistence type="predicted"/>
<evidence type="ECO:0000313" key="2">
    <source>
        <dbReference type="EMBL" id="GGS36620.1"/>
    </source>
</evidence>
<sequence length="119" mass="13034">MQEHVFPTGLGQHEPIPADVVEPDDLAPDHSHTPHPSANFQHPHPSAVTCGRSRPVAERIPRRLWTENGLRAGGGVGRDRVIRDGFARSAQRRGVTGAALWATGHYLRSDLENCRTGVH</sequence>
<comment type="caution">
    <text evidence="2">The sequence shown here is derived from an EMBL/GenBank/DDBJ whole genome shotgun (WGS) entry which is preliminary data.</text>
</comment>
<protein>
    <submittedName>
        <fullName evidence="2">Uncharacterized protein</fullName>
    </submittedName>
</protein>
<reference evidence="2" key="2">
    <citation type="submission" date="2020-09" db="EMBL/GenBank/DDBJ databases">
        <authorList>
            <person name="Sun Q."/>
            <person name="Ohkuma M."/>
        </authorList>
    </citation>
    <scope>NUCLEOTIDE SEQUENCE</scope>
    <source>
        <strain evidence="2">JCM 3276</strain>
    </source>
</reference>
<organism evidence="2 3">
    <name type="scientific">Actinokineospora fastidiosa</name>
    <dbReference type="NCBI Taxonomy" id="1816"/>
    <lineage>
        <taxon>Bacteria</taxon>
        <taxon>Bacillati</taxon>
        <taxon>Actinomycetota</taxon>
        <taxon>Actinomycetes</taxon>
        <taxon>Pseudonocardiales</taxon>
        <taxon>Pseudonocardiaceae</taxon>
        <taxon>Actinokineospora</taxon>
    </lineage>
</organism>
<reference evidence="2" key="1">
    <citation type="journal article" date="2014" name="Int. J. Syst. Evol. Microbiol.">
        <title>Complete genome sequence of Corynebacterium casei LMG S-19264T (=DSM 44701T), isolated from a smear-ripened cheese.</title>
        <authorList>
            <consortium name="US DOE Joint Genome Institute (JGI-PGF)"/>
            <person name="Walter F."/>
            <person name="Albersmeier A."/>
            <person name="Kalinowski J."/>
            <person name="Ruckert C."/>
        </authorList>
    </citation>
    <scope>NUCLEOTIDE SEQUENCE</scope>
    <source>
        <strain evidence="2">JCM 3276</strain>
    </source>
</reference>
<dbReference type="AlphaFoldDB" id="A0A918GHA3"/>
<keyword evidence="3" id="KW-1185">Reference proteome</keyword>
<name>A0A918GHA3_9PSEU</name>
<dbReference type="Proteomes" id="UP000660680">
    <property type="component" value="Unassembled WGS sequence"/>
</dbReference>
<evidence type="ECO:0000256" key="1">
    <source>
        <dbReference type="SAM" id="MobiDB-lite"/>
    </source>
</evidence>
<dbReference type="EMBL" id="BMRB01000002">
    <property type="protein sequence ID" value="GGS36620.1"/>
    <property type="molecule type" value="Genomic_DNA"/>
</dbReference>
<accession>A0A918GHA3</accession>